<reference evidence="8 9" key="1">
    <citation type="submission" date="2020-02" db="EMBL/GenBank/DDBJ databases">
        <title>Genome assembly of a novel Clostridium senegalense strain.</title>
        <authorList>
            <person name="Gupta T.B."/>
            <person name="Jauregui R."/>
            <person name="Maclean P."/>
            <person name="Nawarathana A."/>
            <person name="Brightwell G."/>
        </authorList>
    </citation>
    <scope>NUCLEOTIDE SEQUENCE [LARGE SCALE GENOMIC DNA]</scope>
    <source>
        <strain evidence="8 9">AGRFS4</strain>
    </source>
</reference>
<dbReference type="Proteomes" id="UP000481872">
    <property type="component" value="Unassembled WGS sequence"/>
</dbReference>
<dbReference type="RefSeq" id="WP_199869008.1">
    <property type="nucleotide sequence ID" value="NZ_JAAGPU010000002.1"/>
</dbReference>
<organism evidence="8 9">
    <name type="scientific">Clostridium senegalense</name>
    <dbReference type="NCBI Taxonomy" id="1465809"/>
    <lineage>
        <taxon>Bacteria</taxon>
        <taxon>Bacillati</taxon>
        <taxon>Bacillota</taxon>
        <taxon>Clostridia</taxon>
        <taxon>Eubacteriales</taxon>
        <taxon>Clostridiaceae</taxon>
        <taxon>Clostridium</taxon>
    </lineage>
</organism>
<dbReference type="EMBL" id="JAAGPU010000002">
    <property type="protein sequence ID" value="NEU03697.1"/>
    <property type="molecule type" value="Genomic_DNA"/>
</dbReference>
<evidence type="ECO:0000256" key="5">
    <source>
        <dbReference type="ARBA" id="ARBA00023136"/>
    </source>
</evidence>
<keyword evidence="6" id="KW-0813">Transport</keyword>
<gene>
    <name evidence="8" type="ORF">G3M99_02265</name>
</gene>
<keyword evidence="5 6" id="KW-0472">Membrane</keyword>
<feature type="domain" description="ABC3 transporter permease C-terminal" evidence="7">
    <location>
        <begin position="566"/>
        <end position="679"/>
    </location>
</feature>
<dbReference type="InterPro" id="IPR027022">
    <property type="entry name" value="ABC_permease_BceB-typ"/>
</dbReference>
<dbReference type="InterPro" id="IPR052536">
    <property type="entry name" value="ABC-4_Integral_Memb_Prot"/>
</dbReference>
<dbReference type="PANTHER" id="PTHR46795:SF3">
    <property type="entry name" value="ABC TRANSPORTER PERMEASE"/>
    <property type="match status" value="1"/>
</dbReference>
<evidence type="ECO:0000256" key="6">
    <source>
        <dbReference type="PIRNR" id="PIRNR018968"/>
    </source>
</evidence>
<evidence type="ECO:0000256" key="4">
    <source>
        <dbReference type="ARBA" id="ARBA00022989"/>
    </source>
</evidence>
<evidence type="ECO:0000256" key="3">
    <source>
        <dbReference type="ARBA" id="ARBA00022692"/>
    </source>
</evidence>
<proteinExistence type="inferred from homology"/>
<dbReference type="AlphaFoldDB" id="A0A6M0GZN9"/>
<feature type="transmembrane region" description="Helical" evidence="6">
    <location>
        <begin position="242"/>
        <end position="267"/>
    </location>
</feature>
<dbReference type="PIRSF" id="PIRSF018968">
    <property type="entry name" value="ABC_permease_BceB"/>
    <property type="match status" value="1"/>
</dbReference>
<name>A0A6M0GZN9_9CLOT</name>
<accession>A0A6M0GZN9</accession>
<feature type="transmembrane region" description="Helical" evidence="6">
    <location>
        <begin position="150"/>
        <end position="172"/>
    </location>
</feature>
<feature type="transmembrane region" description="Helical" evidence="6">
    <location>
        <begin position="656"/>
        <end position="678"/>
    </location>
</feature>
<protein>
    <submittedName>
        <fullName evidence="8">ABC transporter permease</fullName>
    </submittedName>
</protein>
<comment type="caution">
    <text evidence="8">The sequence shown here is derived from an EMBL/GenBank/DDBJ whole genome shotgun (WGS) entry which is preliminary data.</text>
</comment>
<keyword evidence="2 6" id="KW-1003">Cell membrane</keyword>
<evidence type="ECO:0000256" key="1">
    <source>
        <dbReference type="ARBA" id="ARBA00004651"/>
    </source>
</evidence>
<comment type="subcellular location">
    <subcellularLocation>
        <location evidence="1 6">Cell membrane</location>
        <topology evidence="1 6">Multi-pass membrane protein</topology>
    </subcellularLocation>
</comment>
<keyword evidence="9" id="KW-1185">Reference proteome</keyword>
<feature type="transmembrane region" description="Helical" evidence="6">
    <location>
        <begin position="201"/>
        <end position="222"/>
    </location>
</feature>
<feature type="transmembrane region" description="Helical" evidence="6">
    <location>
        <begin position="57"/>
        <end position="77"/>
    </location>
</feature>
<evidence type="ECO:0000259" key="7">
    <source>
        <dbReference type="Pfam" id="PF02687"/>
    </source>
</evidence>
<feature type="transmembrane region" description="Helical" evidence="6">
    <location>
        <begin position="296"/>
        <end position="318"/>
    </location>
</feature>
<comment type="similarity">
    <text evidence="6">Belongs to the ABC-4 integral membrane protein family.</text>
</comment>
<feature type="transmembrane region" description="Helical" evidence="6">
    <location>
        <begin position="17"/>
        <end position="37"/>
    </location>
</feature>
<evidence type="ECO:0000256" key="2">
    <source>
        <dbReference type="ARBA" id="ARBA00022475"/>
    </source>
</evidence>
<feature type="transmembrane region" description="Helical" evidence="6">
    <location>
        <begin position="110"/>
        <end position="138"/>
    </location>
</feature>
<dbReference type="GO" id="GO:0055085">
    <property type="term" value="P:transmembrane transport"/>
    <property type="evidence" value="ECO:0007669"/>
    <property type="project" value="UniProtKB-UniRule"/>
</dbReference>
<sequence length="689" mass="80266">MYAKLAINNGKRSIKDYLIYFITITLCVSLFYAFMSLSSSDYEFITEDSYNFEMLTVILKYVTYIITALLILLIGYVNKYMIKRRQKEFATYILLGAEQRNVAVMFFIETLFIGLISVGIGIFIGMLFSQVVTALILITAKQQLTFSLRLYTDTVLITVIFFLAMFCIIGIFNIRSLSKVKLIDMINAEKRIEFQFKRGKTVYILLFILACVFYVICGYSVYKILKVIQNPNNINGYEKIYMLVGLITFILATYALFYSIAYIIIIVKNRWINFRYEGTNLFLIGSLVSKIKTAPMLMATTSITFLGAALSFTLTLLLSQWSLGYLEYRIPFDIIINSNYVKLRDINDIKIPNYKSLELYLEKQNYGVKECCEVEKYFLKEEDFYIKDKTKMPILAIKLSDFNKLRTMLGYEKITLKDNEFTIQCAKMINDLDIEKYIQENNVINVHGNNLKISSHGYYKDSIGEGIYSYYNDMLFILPDSYCEKLTLASVDFFVNTNKKISYEEALNLENKYIPNWSKNEYKDILQEYNNGEVLPNVSMTRIKVAEVSEILNVTLAMKILGVYLGTVLLMISFTVLALQQLIDSIEHKSRFNILKKLGIEEKEVNKIIFKQILFYFLLPIIVSTVEFIIFIYYYMNIFLNQMNVYIGDEAFVFNIGVAFFIIIIIYASYFLSTYYTFKRNINDMNKIK</sequence>
<dbReference type="InterPro" id="IPR003838">
    <property type="entry name" value="ABC3_permease_C"/>
</dbReference>
<dbReference type="GO" id="GO:0005886">
    <property type="term" value="C:plasma membrane"/>
    <property type="evidence" value="ECO:0007669"/>
    <property type="project" value="UniProtKB-SubCell"/>
</dbReference>
<feature type="domain" description="ABC3 transporter permease C-terminal" evidence="7">
    <location>
        <begin position="63"/>
        <end position="179"/>
    </location>
</feature>
<keyword evidence="3 6" id="KW-0812">Transmembrane</keyword>
<evidence type="ECO:0000313" key="9">
    <source>
        <dbReference type="Proteomes" id="UP000481872"/>
    </source>
</evidence>
<evidence type="ECO:0000313" key="8">
    <source>
        <dbReference type="EMBL" id="NEU03697.1"/>
    </source>
</evidence>
<feature type="transmembrane region" description="Helical" evidence="6">
    <location>
        <begin position="561"/>
        <end position="583"/>
    </location>
</feature>
<dbReference type="PANTHER" id="PTHR46795">
    <property type="entry name" value="ABC TRANSPORTER PERMEASE-RELATED-RELATED"/>
    <property type="match status" value="1"/>
</dbReference>
<feature type="transmembrane region" description="Helical" evidence="6">
    <location>
        <begin position="613"/>
        <end position="636"/>
    </location>
</feature>
<keyword evidence="4 6" id="KW-1133">Transmembrane helix</keyword>
<dbReference type="Pfam" id="PF02687">
    <property type="entry name" value="FtsX"/>
    <property type="match status" value="2"/>
</dbReference>